<dbReference type="GO" id="GO:0019901">
    <property type="term" value="F:protein kinase binding"/>
    <property type="evidence" value="ECO:0007669"/>
    <property type="project" value="TreeGrafter"/>
</dbReference>
<feature type="domain" description="PDZ" evidence="5">
    <location>
        <begin position="43"/>
        <end position="130"/>
    </location>
</feature>
<keyword evidence="6" id="KW-1185">Reference proteome</keyword>
<dbReference type="Pfam" id="PF00595">
    <property type="entry name" value="PDZ"/>
    <property type="match status" value="1"/>
</dbReference>
<feature type="compositionally biased region" description="Polar residues" evidence="3">
    <location>
        <begin position="154"/>
        <end position="163"/>
    </location>
</feature>
<dbReference type="GO" id="GO:0043113">
    <property type="term" value="P:receptor clustering"/>
    <property type="evidence" value="ECO:0007669"/>
    <property type="project" value="TreeGrafter"/>
</dbReference>
<dbReference type="SMART" id="SM00228">
    <property type="entry name" value="PDZ"/>
    <property type="match status" value="1"/>
</dbReference>
<dbReference type="Gene3D" id="2.30.42.10">
    <property type="match status" value="1"/>
</dbReference>
<gene>
    <name evidence="7" type="primary">LOC116299640</name>
</gene>
<evidence type="ECO:0000256" key="3">
    <source>
        <dbReference type="SAM" id="MobiDB-lite"/>
    </source>
</evidence>
<dbReference type="RefSeq" id="XP_031564199.1">
    <property type="nucleotide sequence ID" value="XM_031708339.1"/>
</dbReference>
<dbReference type="GeneID" id="116299640"/>
<accession>A0A6P8I6L3</accession>
<dbReference type="GO" id="GO:0030054">
    <property type="term" value="C:cell junction"/>
    <property type="evidence" value="ECO:0007669"/>
    <property type="project" value="TreeGrafter"/>
</dbReference>
<evidence type="ECO:0000313" key="7">
    <source>
        <dbReference type="RefSeq" id="XP_031564199.1"/>
    </source>
</evidence>
<dbReference type="InterPro" id="IPR036034">
    <property type="entry name" value="PDZ_sf"/>
</dbReference>
<dbReference type="GO" id="GO:0016323">
    <property type="term" value="C:basolateral plasma membrane"/>
    <property type="evidence" value="ECO:0007669"/>
    <property type="project" value="TreeGrafter"/>
</dbReference>
<organism evidence="6 7">
    <name type="scientific">Actinia tenebrosa</name>
    <name type="common">Australian red waratah sea anemone</name>
    <dbReference type="NCBI Taxonomy" id="6105"/>
    <lineage>
        <taxon>Eukaryota</taxon>
        <taxon>Metazoa</taxon>
        <taxon>Cnidaria</taxon>
        <taxon>Anthozoa</taxon>
        <taxon>Hexacorallia</taxon>
        <taxon>Actiniaria</taxon>
        <taxon>Actiniidae</taxon>
        <taxon>Actinia</taxon>
    </lineage>
</organism>
<protein>
    <submittedName>
        <fullName evidence="7">Disks large homolog 1-like</fullName>
    </submittedName>
</protein>
<evidence type="ECO:0000259" key="5">
    <source>
        <dbReference type="PROSITE" id="PS50106"/>
    </source>
</evidence>
<dbReference type="GO" id="GO:0097120">
    <property type="term" value="P:receptor localization to synapse"/>
    <property type="evidence" value="ECO:0007669"/>
    <property type="project" value="TreeGrafter"/>
</dbReference>
<keyword evidence="2 4" id="KW-0472">Membrane</keyword>
<reference evidence="7" key="1">
    <citation type="submission" date="2025-08" db="UniProtKB">
        <authorList>
            <consortium name="RefSeq"/>
        </authorList>
    </citation>
    <scope>IDENTIFICATION</scope>
    <source>
        <tissue evidence="7">Tentacle</tissue>
    </source>
</reference>
<dbReference type="SUPFAM" id="SSF50156">
    <property type="entry name" value="PDZ domain-like"/>
    <property type="match status" value="1"/>
</dbReference>
<comment type="subcellular location">
    <subcellularLocation>
        <location evidence="1">Membrane</location>
    </subcellularLocation>
</comment>
<dbReference type="InterPro" id="IPR050614">
    <property type="entry name" value="Synaptic_Scaffolding_LAP-MAGUK"/>
</dbReference>
<keyword evidence="4" id="KW-1133">Transmembrane helix</keyword>
<dbReference type="InterPro" id="IPR001478">
    <property type="entry name" value="PDZ"/>
</dbReference>
<evidence type="ECO:0000256" key="2">
    <source>
        <dbReference type="ARBA" id="ARBA00023136"/>
    </source>
</evidence>
<keyword evidence="4" id="KW-0812">Transmembrane</keyword>
<evidence type="ECO:0000313" key="6">
    <source>
        <dbReference type="Proteomes" id="UP000515163"/>
    </source>
</evidence>
<dbReference type="InParanoid" id="A0A6P8I6L3"/>
<dbReference type="OrthoDB" id="123971at2759"/>
<sequence length="206" mass="22308">MSKVKFAVGVMSNDAKVERAEKTRDDVWEELRKTVENEYDLVTIYLHSDEHGFGFNIRGGIDHPHVGCDTGIFVTNIRAKSAAGLDGRLSRGDRILAVNEIRLDNITHDDAVKAFRMSDVAVTMLVEKGAEQRILGKPKTPKSPLSPEAGCSDQVDTPFSEGNSGKRLPSAVTSFLDSTLGALSLGIMAGSLAVFVGIKVYRAMAK</sequence>
<feature type="transmembrane region" description="Helical" evidence="4">
    <location>
        <begin position="180"/>
        <end position="201"/>
    </location>
</feature>
<dbReference type="Proteomes" id="UP000515163">
    <property type="component" value="Unplaced"/>
</dbReference>
<dbReference type="KEGG" id="aten:116299640"/>
<proteinExistence type="predicted"/>
<dbReference type="GO" id="GO:0098609">
    <property type="term" value="P:cell-cell adhesion"/>
    <property type="evidence" value="ECO:0007669"/>
    <property type="project" value="TreeGrafter"/>
</dbReference>
<dbReference type="PROSITE" id="PS50106">
    <property type="entry name" value="PDZ"/>
    <property type="match status" value="1"/>
</dbReference>
<name>A0A6P8I6L3_ACTTE</name>
<dbReference type="PANTHER" id="PTHR23119">
    <property type="entry name" value="DISCS LARGE"/>
    <property type="match status" value="1"/>
</dbReference>
<dbReference type="PANTHER" id="PTHR23119:SF51">
    <property type="entry name" value="DISKS LARGE 1 TUMOR SUPPRESSOR PROTEIN"/>
    <property type="match status" value="1"/>
</dbReference>
<dbReference type="GO" id="GO:0045197">
    <property type="term" value="P:establishment or maintenance of epithelial cell apical/basal polarity"/>
    <property type="evidence" value="ECO:0007669"/>
    <property type="project" value="TreeGrafter"/>
</dbReference>
<evidence type="ECO:0000256" key="1">
    <source>
        <dbReference type="ARBA" id="ARBA00004370"/>
    </source>
</evidence>
<dbReference type="AlphaFoldDB" id="A0A6P8I6L3"/>
<feature type="region of interest" description="Disordered" evidence="3">
    <location>
        <begin position="133"/>
        <end position="167"/>
    </location>
</feature>
<evidence type="ECO:0000256" key="4">
    <source>
        <dbReference type="SAM" id="Phobius"/>
    </source>
</evidence>